<dbReference type="EMBL" id="AMQM01002368">
    <property type="status" value="NOT_ANNOTATED_CDS"/>
    <property type="molecule type" value="Genomic_DNA"/>
</dbReference>
<dbReference type="EMBL" id="AMQM01002369">
    <property type="status" value="NOT_ANNOTATED_CDS"/>
    <property type="molecule type" value="Genomic_DNA"/>
</dbReference>
<dbReference type="AlphaFoldDB" id="T1FRJ1"/>
<dbReference type="GeneID" id="20211438"/>
<evidence type="ECO:0000256" key="1">
    <source>
        <dbReference type="SAM" id="MobiDB-lite"/>
    </source>
</evidence>
<dbReference type="PANTHER" id="PTHR11731">
    <property type="entry name" value="PROTEASE FAMILY S9B,C DIPEPTIDYL-PEPTIDASE IV-RELATED"/>
    <property type="match status" value="1"/>
</dbReference>
<dbReference type="SUPFAM" id="SSF53474">
    <property type="entry name" value="alpha/beta-Hydrolases"/>
    <property type="match status" value="1"/>
</dbReference>
<dbReference type="GO" id="GO:0008239">
    <property type="term" value="F:dipeptidyl-peptidase activity"/>
    <property type="evidence" value="ECO:0000318"/>
    <property type="project" value="GO_Central"/>
</dbReference>
<accession>T1FRJ1</accession>
<evidence type="ECO:0000259" key="4">
    <source>
        <dbReference type="Pfam" id="PF00930"/>
    </source>
</evidence>
<dbReference type="OMA" id="TMAYENT"/>
<feature type="chain" id="PRO_5010980926" description="Peptidase S9 prolyl oligopeptidase catalytic domain-containing protein" evidence="2">
    <location>
        <begin position="22"/>
        <end position="777"/>
    </location>
</feature>
<dbReference type="STRING" id="6412.T1FRJ1"/>
<feature type="compositionally biased region" description="Low complexity" evidence="1">
    <location>
        <begin position="418"/>
        <end position="465"/>
    </location>
</feature>
<dbReference type="SUPFAM" id="SSF82171">
    <property type="entry name" value="DPP6 N-terminal domain-like"/>
    <property type="match status" value="1"/>
</dbReference>
<dbReference type="EMBL" id="KB097753">
    <property type="protein sequence ID" value="ESN90707.1"/>
    <property type="molecule type" value="Genomic_DNA"/>
</dbReference>
<dbReference type="Gene3D" id="2.140.10.30">
    <property type="entry name" value="Dipeptidylpeptidase IV, N-terminal domain"/>
    <property type="match status" value="1"/>
</dbReference>
<dbReference type="Proteomes" id="UP000015101">
    <property type="component" value="Unassembled WGS sequence"/>
</dbReference>
<dbReference type="GO" id="GO:0005886">
    <property type="term" value="C:plasma membrane"/>
    <property type="evidence" value="ECO:0000318"/>
    <property type="project" value="GO_Central"/>
</dbReference>
<reference evidence="7" key="1">
    <citation type="submission" date="2012-12" db="EMBL/GenBank/DDBJ databases">
        <authorList>
            <person name="Hellsten U."/>
            <person name="Grimwood J."/>
            <person name="Chapman J.A."/>
            <person name="Shapiro H."/>
            <person name="Aerts A."/>
            <person name="Otillar R.P."/>
            <person name="Terry A.Y."/>
            <person name="Boore J.L."/>
            <person name="Simakov O."/>
            <person name="Marletaz F."/>
            <person name="Cho S.-J."/>
            <person name="Edsinger-Gonzales E."/>
            <person name="Havlak P."/>
            <person name="Kuo D.-H."/>
            <person name="Larsson T."/>
            <person name="Lv J."/>
            <person name="Arendt D."/>
            <person name="Savage R."/>
            <person name="Osoegawa K."/>
            <person name="de Jong P."/>
            <person name="Lindberg D.R."/>
            <person name="Seaver E.C."/>
            <person name="Weisblat D.A."/>
            <person name="Putnam N.H."/>
            <person name="Grigoriev I.V."/>
            <person name="Rokhsar D.S."/>
        </authorList>
    </citation>
    <scope>NUCLEOTIDE SEQUENCE</scope>
</reference>
<evidence type="ECO:0000313" key="6">
    <source>
        <dbReference type="EnsemblMetazoa" id="HelroP189957"/>
    </source>
</evidence>
<evidence type="ECO:0000313" key="5">
    <source>
        <dbReference type="EMBL" id="ESN90707.1"/>
    </source>
</evidence>
<name>T1FRJ1_HELRO</name>
<dbReference type="GO" id="GO:0006508">
    <property type="term" value="P:proteolysis"/>
    <property type="evidence" value="ECO:0000318"/>
    <property type="project" value="GO_Central"/>
</dbReference>
<dbReference type="HOGENOM" id="CLU_006105_4_0_1"/>
<dbReference type="EnsemblMetazoa" id="HelroT189957">
    <property type="protein sequence ID" value="HelroP189957"/>
    <property type="gene ID" value="HelroG189957"/>
</dbReference>
<reference evidence="6" key="3">
    <citation type="submission" date="2015-06" db="UniProtKB">
        <authorList>
            <consortium name="EnsemblMetazoa"/>
        </authorList>
    </citation>
    <scope>IDENTIFICATION</scope>
</reference>
<dbReference type="Gene3D" id="3.40.50.1820">
    <property type="entry name" value="alpha/beta hydrolase"/>
    <property type="match status" value="1"/>
</dbReference>
<dbReference type="InParanoid" id="T1FRJ1"/>
<dbReference type="OrthoDB" id="16520at2759"/>
<dbReference type="Pfam" id="PF00930">
    <property type="entry name" value="DPPIV_N"/>
    <property type="match status" value="1"/>
</dbReference>
<feature type="signal peptide" evidence="2">
    <location>
        <begin position="1"/>
        <end position="21"/>
    </location>
</feature>
<dbReference type="PANTHER" id="PTHR11731:SF202">
    <property type="entry name" value="DIPEPTIDYL PEPTIDASE FAMILY MEMBER 2"/>
    <property type="match status" value="1"/>
</dbReference>
<dbReference type="InterPro" id="IPR002469">
    <property type="entry name" value="Peptidase_S9B_N"/>
</dbReference>
<dbReference type="RefSeq" id="XP_009031590.1">
    <property type="nucleotide sequence ID" value="XM_009033342.1"/>
</dbReference>
<organism evidence="6 7">
    <name type="scientific">Helobdella robusta</name>
    <name type="common">Californian leech</name>
    <dbReference type="NCBI Taxonomy" id="6412"/>
    <lineage>
        <taxon>Eukaryota</taxon>
        <taxon>Metazoa</taxon>
        <taxon>Spiralia</taxon>
        <taxon>Lophotrochozoa</taxon>
        <taxon>Annelida</taxon>
        <taxon>Clitellata</taxon>
        <taxon>Hirudinea</taxon>
        <taxon>Rhynchobdellida</taxon>
        <taxon>Glossiphoniidae</taxon>
        <taxon>Helobdella</taxon>
    </lineage>
</organism>
<dbReference type="InterPro" id="IPR001375">
    <property type="entry name" value="Peptidase_S9_cat"/>
</dbReference>
<dbReference type="Pfam" id="PF00326">
    <property type="entry name" value="Peptidase_S9"/>
    <property type="match status" value="1"/>
</dbReference>
<keyword evidence="7" id="KW-1185">Reference proteome</keyword>
<keyword evidence="2" id="KW-0732">Signal</keyword>
<dbReference type="InterPro" id="IPR029058">
    <property type="entry name" value="AB_hydrolase_fold"/>
</dbReference>
<dbReference type="GO" id="GO:0008236">
    <property type="term" value="F:serine-type peptidase activity"/>
    <property type="evidence" value="ECO:0007669"/>
    <property type="project" value="InterPro"/>
</dbReference>
<dbReference type="CTD" id="20211438"/>
<protein>
    <recommendedName>
        <fullName evidence="8">Peptidase S9 prolyl oligopeptidase catalytic domain-containing protein</fullName>
    </recommendedName>
</protein>
<evidence type="ECO:0000259" key="3">
    <source>
        <dbReference type="Pfam" id="PF00326"/>
    </source>
</evidence>
<proteinExistence type="predicted"/>
<evidence type="ECO:0000256" key="2">
    <source>
        <dbReference type="SAM" id="SignalP"/>
    </source>
</evidence>
<dbReference type="KEGG" id="hro:HELRODRAFT_189957"/>
<feature type="domain" description="Peptidase S9 prolyl oligopeptidase catalytic" evidence="3">
    <location>
        <begin position="536"/>
        <end position="732"/>
    </location>
</feature>
<feature type="region of interest" description="Disordered" evidence="1">
    <location>
        <begin position="413"/>
        <end position="467"/>
    </location>
</feature>
<evidence type="ECO:0000313" key="7">
    <source>
        <dbReference type="Proteomes" id="UP000015101"/>
    </source>
</evidence>
<sequence>MSGITVLTLLTMGLLVSNTKSIFEFNDIYDPTFRPKSFNPTWISEEEFYYTNKSNDIVLFNAKNRNVSEVILANKTRPEGVEFLLMAPDPLYYKTHFVYGKDYKKNWRHSYSAIYYIFDKNGNKTYHLPKNDTEGNMRLDFVTWAPKEERWSYVYRNNLYYQAGVDGTVRQITHTDNVKEPFKYNGIPNWLYEEDVLSSRVAQYWSPDAKYLCYATIVDDPNYTQQWPIFKNHSYVYEDWVKITYPKAGFKDHAGKVVSTSNVTLHVFFEDPNAKGKIITLKPPKNLIGEYHYYLQVVWKTETEVFVTWTNRKQSIQYDVIYDVAKEGEPKWEVQFEEQTKGWIEVPPARPVFLDGKPGYFTIQPIYNSEKKQTWRHIVHVDPTIAPGDQITDMMPGKQMTVDSVVGIDNKNDILSTNHADNNNNHNANNNTNNNHNNNHNNNNNTNNNHNNNNNHNANDNTKNNQRPATASDVCLTCNNNDCKYFGANFGPNARHYFRNCLGPDVPKYTLVGSNTTQEVSKRFEMGSRTKNWLQHLASKYRIAVASIDGRGTLGQGEELKFKIYKKLGVVEVEDQIKGVSHMMKESEFVDDKKPAAIFGWSYGGHTAAHVLAQNNTHFNCAISIAAVTSKGFYDTAYSERYLGLVTEENGTMAYENTNVVKKAKQFKGKNFFIAHGLADDNVHYTNFAQFIKELEMNDVDFTQITYPDQDHSITDEHLSRHLYRSMTKFLVDDCFQLPSSGGMATLHFSTIMTSLITHYLYNLSMPMNAVYVTSSE</sequence>
<dbReference type="eggNOG" id="KOG2100">
    <property type="taxonomic scope" value="Eukaryota"/>
</dbReference>
<evidence type="ECO:0008006" key="8">
    <source>
        <dbReference type="Google" id="ProtNLM"/>
    </source>
</evidence>
<dbReference type="InterPro" id="IPR050278">
    <property type="entry name" value="Serine_Prot_S9B/DPPIV"/>
</dbReference>
<reference evidence="5 7" key="2">
    <citation type="journal article" date="2013" name="Nature">
        <title>Insights into bilaterian evolution from three spiralian genomes.</title>
        <authorList>
            <person name="Simakov O."/>
            <person name="Marletaz F."/>
            <person name="Cho S.J."/>
            <person name="Edsinger-Gonzales E."/>
            <person name="Havlak P."/>
            <person name="Hellsten U."/>
            <person name="Kuo D.H."/>
            <person name="Larsson T."/>
            <person name="Lv J."/>
            <person name="Arendt D."/>
            <person name="Savage R."/>
            <person name="Osoegawa K."/>
            <person name="de Jong P."/>
            <person name="Grimwood J."/>
            <person name="Chapman J.A."/>
            <person name="Shapiro H."/>
            <person name="Aerts A."/>
            <person name="Otillar R.P."/>
            <person name="Terry A.Y."/>
            <person name="Boore J.L."/>
            <person name="Grigoriev I.V."/>
            <person name="Lindberg D.R."/>
            <person name="Seaver E.C."/>
            <person name="Weisblat D.A."/>
            <person name="Putnam N.H."/>
            <person name="Rokhsar D.S."/>
        </authorList>
    </citation>
    <scope>NUCLEOTIDE SEQUENCE</scope>
</reference>
<feature type="domain" description="Dipeptidylpeptidase IV N-terminal" evidence="4">
    <location>
        <begin position="97"/>
        <end position="413"/>
    </location>
</feature>
<gene>
    <name evidence="6" type="primary">20211438</name>
    <name evidence="5" type="ORF">HELRODRAFT_189957</name>
</gene>